<dbReference type="AlphaFoldDB" id="A0A328NT66"/>
<dbReference type="Proteomes" id="UP000249419">
    <property type="component" value="Unassembled WGS sequence"/>
</dbReference>
<name>A0A328NT66_9ACTN</name>
<reference evidence="1 2" key="1">
    <citation type="submission" date="2018-03" db="EMBL/GenBank/DDBJ databases">
        <title>Defining the species Micromonospora saelicesensis and Micromonospora noduli under the framework of genomics.</title>
        <authorList>
            <person name="Riesco R."/>
            <person name="Trujillo M.E."/>
        </authorList>
    </citation>
    <scope>NUCLEOTIDE SEQUENCE [LARGE SCALE GENOMIC DNA]</scope>
    <source>
        <strain evidence="1 2">PSN13</strain>
    </source>
</reference>
<evidence type="ECO:0000313" key="1">
    <source>
        <dbReference type="EMBL" id="RAO39048.1"/>
    </source>
</evidence>
<protein>
    <submittedName>
        <fullName evidence="1">Uncharacterized protein</fullName>
    </submittedName>
</protein>
<proteinExistence type="predicted"/>
<comment type="caution">
    <text evidence="1">The sequence shown here is derived from an EMBL/GenBank/DDBJ whole genome shotgun (WGS) entry which is preliminary data.</text>
</comment>
<accession>A0A328NT66</accession>
<dbReference type="EMBL" id="PYAG01000001">
    <property type="protein sequence ID" value="RAO39048.1"/>
    <property type="molecule type" value="Genomic_DNA"/>
</dbReference>
<sequence length="39" mass="4307">MTGQEDDANLLINEGCDGPVRRQGLRTGRWGFSGLSRWG</sequence>
<organism evidence="1 2">
    <name type="scientific">Micromonospora saelicesensis</name>
    <dbReference type="NCBI Taxonomy" id="285676"/>
    <lineage>
        <taxon>Bacteria</taxon>
        <taxon>Bacillati</taxon>
        <taxon>Actinomycetota</taxon>
        <taxon>Actinomycetes</taxon>
        <taxon>Micromonosporales</taxon>
        <taxon>Micromonosporaceae</taxon>
        <taxon>Micromonospora</taxon>
    </lineage>
</organism>
<evidence type="ECO:0000313" key="2">
    <source>
        <dbReference type="Proteomes" id="UP000249419"/>
    </source>
</evidence>
<gene>
    <name evidence="1" type="ORF">PSN13_00072</name>
</gene>